<comment type="caution">
    <text evidence="6">The sequence shown here is derived from an EMBL/GenBank/DDBJ whole genome shotgun (WGS) entry which is preliminary data.</text>
</comment>
<dbReference type="Proteomes" id="UP001148313">
    <property type="component" value="Unassembled WGS sequence"/>
</dbReference>
<dbReference type="EMBL" id="JAPJZH010000001">
    <property type="protein sequence ID" value="MDA4844219.1"/>
    <property type="molecule type" value="Genomic_DNA"/>
</dbReference>
<dbReference type="PANTHER" id="PTHR30537">
    <property type="entry name" value="HTH-TYPE TRANSCRIPTIONAL REGULATOR"/>
    <property type="match status" value="1"/>
</dbReference>
<dbReference type="InterPro" id="IPR036388">
    <property type="entry name" value="WH-like_DNA-bd_sf"/>
</dbReference>
<dbReference type="Pfam" id="PF03466">
    <property type="entry name" value="LysR_substrate"/>
    <property type="match status" value="1"/>
</dbReference>
<dbReference type="CDD" id="cd08422">
    <property type="entry name" value="PBP2_CrgA_like"/>
    <property type="match status" value="1"/>
</dbReference>
<keyword evidence="4" id="KW-0804">Transcription</keyword>
<keyword evidence="7" id="KW-1185">Reference proteome</keyword>
<dbReference type="SUPFAM" id="SSF46785">
    <property type="entry name" value="Winged helix' DNA-binding domain"/>
    <property type="match status" value="1"/>
</dbReference>
<protein>
    <submittedName>
        <fullName evidence="6">LysR family transcriptional regulator</fullName>
    </submittedName>
</protein>
<dbReference type="InterPro" id="IPR000847">
    <property type="entry name" value="LysR_HTH_N"/>
</dbReference>
<evidence type="ECO:0000313" key="7">
    <source>
        <dbReference type="Proteomes" id="UP001148313"/>
    </source>
</evidence>
<dbReference type="Pfam" id="PF00126">
    <property type="entry name" value="HTH_1"/>
    <property type="match status" value="1"/>
</dbReference>
<dbReference type="InterPro" id="IPR036390">
    <property type="entry name" value="WH_DNA-bd_sf"/>
</dbReference>
<dbReference type="InterPro" id="IPR005119">
    <property type="entry name" value="LysR_subst-bd"/>
</dbReference>
<evidence type="ECO:0000256" key="2">
    <source>
        <dbReference type="ARBA" id="ARBA00023015"/>
    </source>
</evidence>
<dbReference type="PROSITE" id="PS50931">
    <property type="entry name" value="HTH_LYSR"/>
    <property type="match status" value="1"/>
</dbReference>
<dbReference type="Gene3D" id="1.10.10.10">
    <property type="entry name" value="Winged helix-like DNA-binding domain superfamily/Winged helix DNA-binding domain"/>
    <property type="match status" value="1"/>
</dbReference>
<organism evidence="6 7">
    <name type="scientific">Hoeflea poritis</name>
    <dbReference type="NCBI Taxonomy" id="2993659"/>
    <lineage>
        <taxon>Bacteria</taxon>
        <taxon>Pseudomonadati</taxon>
        <taxon>Pseudomonadota</taxon>
        <taxon>Alphaproteobacteria</taxon>
        <taxon>Hyphomicrobiales</taxon>
        <taxon>Rhizobiaceae</taxon>
        <taxon>Hoeflea</taxon>
    </lineage>
</organism>
<evidence type="ECO:0000256" key="4">
    <source>
        <dbReference type="ARBA" id="ARBA00023163"/>
    </source>
</evidence>
<feature type="domain" description="HTH lysR-type" evidence="5">
    <location>
        <begin position="1"/>
        <end position="58"/>
    </location>
</feature>
<comment type="similarity">
    <text evidence="1">Belongs to the LysR transcriptional regulatory family.</text>
</comment>
<dbReference type="PANTHER" id="PTHR30537:SF5">
    <property type="entry name" value="HTH-TYPE TRANSCRIPTIONAL ACTIVATOR TTDR-RELATED"/>
    <property type="match status" value="1"/>
</dbReference>
<name>A0ABT4VHN2_9HYPH</name>
<sequence length="306" mass="34299">MDLETLKLFVDVAKRNSFAGVARENNQDPSTVSRAVANLETELGIRLFQRTTRSMTLTEAGEIYLNRMEALIEYMDNAREEALAVSARATGSMRITASVAFGQICLAPLLPQMRAEFPDLRIELHLTDSQVDLVANRIDLAIRLSRRIEGDLIATKLFNTRYIVCASPRYLKSHAPIKHPLDLADHRCLLFRAPAYNQNWVAMDAEGKEFNIPVDGDIIISSVQALQQCACDGLGPTLLAEWMVQADINAGRLVNVLPSFEMAGGHAQAAAWLVYPSRRYLPYKVRAVVDFLKRRFSDGWFAPEHH</sequence>
<reference evidence="6" key="1">
    <citation type="submission" date="2022-11" db="EMBL/GenBank/DDBJ databases">
        <title>Hoeflea poritis sp. nov., isolated from scleractinian coral Porites lutea.</title>
        <authorList>
            <person name="Zhang G."/>
            <person name="Wei Q."/>
            <person name="Cai L."/>
        </authorList>
    </citation>
    <scope>NUCLEOTIDE SEQUENCE</scope>
    <source>
        <strain evidence="6">E7-10</strain>
    </source>
</reference>
<dbReference type="InterPro" id="IPR058163">
    <property type="entry name" value="LysR-type_TF_proteobact-type"/>
</dbReference>
<gene>
    <name evidence="6" type="ORF">OOZ53_02610</name>
</gene>
<proteinExistence type="inferred from homology"/>
<evidence type="ECO:0000313" key="6">
    <source>
        <dbReference type="EMBL" id="MDA4844219.1"/>
    </source>
</evidence>
<keyword evidence="3" id="KW-0238">DNA-binding</keyword>
<dbReference type="Gene3D" id="3.40.190.290">
    <property type="match status" value="1"/>
</dbReference>
<keyword evidence="2" id="KW-0805">Transcription regulation</keyword>
<evidence type="ECO:0000259" key="5">
    <source>
        <dbReference type="PROSITE" id="PS50931"/>
    </source>
</evidence>
<evidence type="ECO:0000256" key="1">
    <source>
        <dbReference type="ARBA" id="ARBA00009437"/>
    </source>
</evidence>
<evidence type="ECO:0000256" key="3">
    <source>
        <dbReference type="ARBA" id="ARBA00023125"/>
    </source>
</evidence>
<dbReference type="RefSeq" id="WP_271087741.1">
    <property type="nucleotide sequence ID" value="NZ_JAPJZH010000001.1"/>
</dbReference>
<accession>A0ABT4VHN2</accession>
<dbReference type="SUPFAM" id="SSF53850">
    <property type="entry name" value="Periplasmic binding protein-like II"/>
    <property type="match status" value="1"/>
</dbReference>